<dbReference type="EC" id="2.7.13.3" evidence="2"/>
<evidence type="ECO:0000256" key="5">
    <source>
        <dbReference type="ARBA" id="ARBA00022741"/>
    </source>
</evidence>
<feature type="transmembrane region" description="Helical" evidence="9">
    <location>
        <begin position="74"/>
        <end position="92"/>
    </location>
</feature>
<dbReference type="CDD" id="cd16917">
    <property type="entry name" value="HATPase_UhpB-NarQ-NarX-like"/>
    <property type="match status" value="1"/>
</dbReference>
<evidence type="ECO:0000256" key="1">
    <source>
        <dbReference type="ARBA" id="ARBA00000085"/>
    </source>
</evidence>
<dbReference type="SUPFAM" id="SSF55874">
    <property type="entry name" value="ATPase domain of HSP90 chaperone/DNA topoisomerase II/histidine kinase"/>
    <property type="match status" value="1"/>
</dbReference>
<keyword evidence="9" id="KW-0472">Membrane</keyword>
<evidence type="ECO:0000256" key="7">
    <source>
        <dbReference type="ARBA" id="ARBA00022840"/>
    </source>
</evidence>
<keyword evidence="6 11" id="KW-0418">Kinase</keyword>
<name>A0ABW6K7X9_9BACI</name>
<dbReference type="Pfam" id="PF07730">
    <property type="entry name" value="HisKA_3"/>
    <property type="match status" value="1"/>
</dbReference>
<dbReference type="Gene3D" id="3.30.565.10">
    <property type="entry name" value="Histidine kinase-like ATPase, C-terminal domain"/>
    <property type="match status" value="1"/>
</dbReference>
<dbReference type="InterPro" id="IPR050482">
    <property type="entry name" value="Sensor_HK_TwoCompSys"/>
</dbReference>
<evidence type="ECO:0000256" key="9">
    <source>
        <dbReference type="SAM" id="Phobius"/>
    </source>
</evidence>
<feature type="transmembrane region" description="Helical" evidence="9">
    <location>
        <begin position="28"/>
        <end position="45"/>
    </location>
</feature>
<evidence type="ECO:0000256" key="3">
    <source>
        <dbReference type="ARBA" id="ARBA00022553"/>
    </source>
</evidence>
<dbReference type="PANTHER" id="PTHR24421:SF10">
    <property type="entry name" value="NITRATE_NITRITE SENSOR PROTEIN NARQ"/>
    <property type="match status" value="1"/>
</dbReference>
<dbReference type="InterPro" id="IPR036890">
    <property type="entry name" value="HATPase_C_sf"/>
</dbReference>
<evidence type="ECO:0000256" key="2">
    <source>
        <dbReference type="ARBA" id="ARBA00012438"/>
    </source>
</evidence>
<feature type="transmembrane region" description="Helical" evidence="9">
    <location>
        <begin position="5"/>
        <end position="22"/>
    </location>
</feature>
<organism evidence="11 12">
    <name type="scientific">Cytobacillus spartinae</name>
    <dbReference type="NCBI Taxonomy" id="3299023"/>
    <lineage>
        <taxon>Bacteria</taxon>
        <taxon>Bacillati</taxon>
        <taxon>Bacillota</taxon>
        <taxon>Bacilli</taxon>
        <taxon>Bacillales</taxon>
        <taxon>Bacillaceae</taxon>
        <taxon>Cytobacillus</taxon>
    </lineage>
</organism>
<keyword evidence="5" id="KW-0547">Nucleotide-binding</keyword>
<evidence type="ECO:0000313" key="12">
    <source>
        <dbReference type="Proteomes" id="UP001601059"/>
    </source>
</evidence>
<feature type="transmembrane region" description="Helical" evidence="9">
    <location>
        <begin position="52"/>
        <end position="68"/>
    </location>
</feature>
<dbReference type="InterPro" id="IPR011712">
    <property type="entry name" value="Sig_transdc_His_kin_sub3_dim/P"/>
</dbReference>
<keyword evidence="9" id="KW-0812">Transmembrane</keyword>
<dbReference type="Proteomes" id="UP001601059">
    <property type="component" value="Unassembled WGS sequence"/>
</dbReference>
<keyword evidence="4" id="KW-0808">Transferase</keyword>
<evidence type="ECO:0000256" key="8">
    <source>
        <dbReference type="ARBA" id="ARBA00023012"/>
    </source>
</evidence>
<feature type="transmembrane region" description="Helical" evidence="9">
    <location>
        <begin position="122"/>
        <end position="146"/>
    </location>
</feature>
<dbReference type="GO" id="GO:0016301">
    <property type="term" value="F:kinase activity"/>
    <property type="evidence" value="ECO:0007669"/>
    <property type="project" value="UniProtKB-KW"/>
</dbReference>
<feature type="transmembrane region" description="Helical" evidence="9">
    <location>
        <begin position="99"/>
        <end position="116"/>
    </location>
</feature>
<keyword evidence="12" id="KW-1185">Reference proteome</keyword>
<reference evidence="11 12" key="1">
    <citation type="submission" date="2024-08" db="EMBL/GenBank/DDBJ databases">
        <title>Two novel Cytobacillus novel species.</title>
        <authorList>
            <person name="Liu G."/>
        </authorList>
    </citation>
    <scope>NUCLEOTIDE SEQUENCE [LARGE SCALE GENOMIC DNA]</scope>
    <source>
        <strain evidence="11 12">FJAT-54145</strain>
    </source>
</reference>
<comment type="caution">
    <text evidence="11">The sequence shown here is derived from an EMBL/GenBank/DDBJ whole genome shotgun (WGS) entry which is preliminary data.</text>
</comment>
<proteinExistence type="predicted"/>
<dbReference type="EMBL" id="JBIACK010000002">
    <property type="protein sequence ID" value="MFE8700318.1"/>
    <property type="molecule type" value="Genomic_DNA"/>
</dbReference>
<keyword evidence="7" id="KW-0067">ATP-binding</keyword>
<gene>
    <name evidence="11" type="ORF">ACFYKX_06825</name>
</gene>
<evidence type="ECO:0000256" key="4">
    <source>
        <dbReference type="ARBA" id="ARBA00022679"/>
    </source>
</evidence>
<sequence length="373" mass="43158">MMLPFYVRLFLVFIIWLFIISGPKGDPGTSILFYCSFYIAIYFLMPIMKSKLLGNLILITTPFLYVTMIDSSLFYYLLLIVLFSIYESAYFIEPKLYRFLAAVFVGFSFITYFIVGSDQLNIISISIFYILILTISLLFLNSYFFLVKEKSDLYEQVLEEYRNVKRQSLKNEKVVRTEERTRIAREMHDSVGHKLTALSIHLEMLLIEKKNETFQNMKETVDECLEETRRAVRALKSEDIEGIASVIQLIRKLESESHMRVNFTTKQGVLGANLSNQNSVVLYRVLQESLTNAMKYGHSREVIVTLGISAIGELLFTVKNAYHHSSQQIHEGFGLKNMRLRVKEVGGRLEIYQSDDSFVIEGYIPLEEGKKSD</sequence>
<keyword evidence="3" id="KW-0597">Phosphoprotein</keyword>
<evidence type="ECO:0000256" key="6">
    <source>
        <dbReference type="ARBA" id="ARBA00022777"/>
    </source>
</evidence>
<keyword evidence="8" id="KW-0902">Two-component regulatory system</keyword>
<dbReference type="PANTHER" id="PTHR24421">
    <property type="entry name" value="NITRATE/NITRITE SENSOR PROTEIN NARX-RELATED"/>
    <property type="match status" value="1"/>
</dbReference>
<accession>A0ABW6K7X9</accession>
<protein>
    <recommendedName>
        <fullName evidence="2">histidine kinase</fullName>
        <ecNumber evidence="2">2.7.13.3</ecNumber>
    </recommendedName>
</protein>
<dbReference type="RefSeq" id="WP_389359377.1">
    <property type="nucleotide sequence ID" value="NZ_JBIACK010000002.1"/>
</dbReference>
<feature type="domain" description="Signal transduction histidine kinase subgroup 3 dimerisation and phosphoacceptor" evidence="10">
    <location>
        <begin position="179"/>
        <end position="238"/>
    </location>
</feature>
<evidence type="ECO:0000259" key="10">
    <source>
        <dbReference type="Pfam" id="PF07730"/>
    </source>
</evidence>
<comment type="catalytic activity">
    <reaction evidence="1">
        <text>ATP + protein L-histidine = ADP + protein N-phospho-L-histidine.</text>
        <dbReference type="EC" id="2.7.13.3"/>
    </reaction>
</comment>
<keyword evidence="9" id="KW-1133">Transmembrane helix</keyword>
<dbReference type="Gene3D" id="1.20.5.1930">
    <property type="match status" value="1"/>
</dbReference>
<evidence type="ECO:0000313" key="11">
    <source>
        <dbReference type="EMBL" id="MFE8700318.1"/>
    </source>
</evidence>